<keyword evidence="2" id="KW-1185">Reference proteome</keyword>
<dbReference type="OrthoDB" id="675330at2"/>
<reference evidence="1 2" key="1">
    <citation type="submission" date="2016-10" db="EMBL/GenBank/DDBJ databases">
        <authorList>
            <person name="de Groot N.N."/>
        </authorList>
    </citation>
    <scope>NUCLEOTIDE SEQUENCE [LARGE SCALE GENOMIC DNA]</scope>
    <source>
        <strain evidence="1 2">DSM 18180</strain>
    </source>
</reference>
<gene>
    <name evidence="1" type="ORF">SAMN05428642_102780</name>
</gene>
<evidence type="ECO:0000313" key="1">
    <source>
        <dbReference type="EMBL" id="SFZ92530.1"/>
    </source>
</evidence>
<dbReference type="RefSeq" id="WP_072401885.1">
    <property type="nucleotide sequence ID" value="NZ_FPKV01000002.1"/>
</dbReference>
<dbReference type="STRING" id="369401.SAMN05428642_102780"/>
<name>A0A1K2IJS7_9FLAO</name>
<organism evidence="1 2">
    <name type="scientific">Flaviramulus basaltis</name>
    <dbReference type="NCBI Taxonomy" id="369401"/>
    <lineage>
        <taxon>Bacteria</taxon>
        <taxon>Pseudomonadati</taxon>
        <taxon>Bacteroidota</taxon>
        <taxon>Flavobacteriia</taxon>
        <taxon>Flavobacteriales</taxon>
        <taxon>Flavobacteriaceae</taxon>
        <taxon>Flaviramulus</taxon>
    </lineage>
</organism>
<sequence length="148" mass="17674">MKKYIIPILVLFISFNTFSQSKKDKIKALKVSFLTERLELTQEEAQQFWPVYNAYDDITNQIKHEDLKKIRYEIKENIDTLSDERSTELLNQIATAENKLHEEDVILNKKLKKIISPKKIILLKIAEEDFKHKLFEQWKKMKHDGKKP</sequence>
<evidence type="ECO:0008006" key="3">
    <source>
        <dbReference type="Google" id="ProtNLM"/>
    </source>
</evidence>
<dbReference type="Proteomes" id="UP000182544">
    <property type="component" value="Unassembled WGS sequence"/>
</dbReference>
<protein>
    <recommendedName>
        <fullName evidence="3">Sensor of ECF-type sigma factor</fullName>
    </recommendedName>
</protein>
<evidence type="ECO:0000313" key="2">
    <source>
        <dbReference type="Proteomes" id="UP000182544"/>
    </source>
</evidence>
<accession>A0A1K2IJS7</accession>
<dbReference type="EMBL" id="FPKV01000002">
    <property type="protein sequence ID" value="SFZ92530.1"/>
    <property type="molecule type" value="Genomic_DNA"/>
</dbReference>
<dbReference type="AlphaFoldDB" id="A0A1K2IJS7"/>
<proteinExistence type="predicted"/>